<dbReference type="Pfam" id="PF02661">
    <property type="entry name" value="Fic"/>
    <property type="match status" value="1"/>
</dbReference>
<evidence type="ECO:0000259" key="8">
    <source>
        <dbReference type="PROSITE" id="PS51459"/>
    </source>
</evidence>
<accession>A0A549T6T4</accession>
<keyword evidence="2" id="KW-0548">Nucleotidyltransferase</keyword>
<dbReference type="EC" id="2.7.7.108" evidence="5"/>
<evidence type="ECO:0000256" key="5">
    <source>
        <dbReference type="ARBA" id="ARBA00034531"/>
    </source>
</evidence>
<reference evidence="9 10" key="1">
    <citation type="submission" date="2019-07" db="EMBL/GenBank/DDBJ databases">
        <title>Ln-dependent methylotrophs.</title>
        <authorList>
            <person name="Tani A."/>
        </authorList>
    </citation>
    <scope>NUCLEOTIDE SEQUENCE [LARGE SCALE GENOMIC DNA]</scope>
    <source>
        <strain evidence="9 10">SM89A</strain>
    </source>
</reference>
<comment type="catalytic activity">
    <reaction evidence="6">
        <text>L-threonyl-[protein] + ATP = 3-O-(5'-adenylyl)-L-threonyl-[protein] + diphosphate</text>
        <dbReference type="Rhea" id="RHEA:54292"/>
        <dbReference type="Rhea" id="RHEA-COMP:11060"/>
        <dbReference type="Rhea" id="RHEA-COMP:13847"/>
        <dbReference type="ChEBI" id="CHEBI:30013"/>
        <dbReference type="ChEBI" id="CHEBI:30616"/>
        <dbReference type="ChEBI" id="CHEBI:33019"/>
        <dbReference type="ChEBI" id="CHEBI:138113"/>
        <dbReference type="EC" id="2.7.7.108"/>
    </reaction>
</comment>
<sequence length="190" mass="21178">MYESAADPYCYPGTTVLKNLADIRDQATLEAFEDDMASQRAEEPSPGGRLSVSHYKALHHHLFQDVYPWAGRFRTVRISKGGSMFCYPENIAGEMRRLFAELQRDGFLQGLTADAFAQRAAHFLAELNAIHPFREGNGRTQLAYLTLLAEKAGHPIDLERLNPEDILNATIVSFSGNESSLAAVIRRLHG</sequence>
<name>A0A549T6T4_METSR</name>
<keyword evidence="3" id="KW-0547">Nucleotide-binding</keyword>
<dbReference type="Gene3D" id="1.10.3290.10">
    <property type="entry name" value="Fido-like domain"/>
    <property type="match status" value="1"/>
</dbReference>
<dbReference type="PANTHER" id="PTHR39560:SF1">
    <property type="entry name" value="PROTEIN ADENYLYLTRANSFERASE FIC-RELATED"/>
    <property type="match status" value="1"/>
</dbReference>
<dbReference type="GO" id="GO:0051302">
    <property type="term" value="P:regulation of cell division"/>
    <property type="evidence" value="ECO:0007669"/>
    <property type="project" value="TreeGrafter"/>
</dbReference>
<dbReference type="PROSITE" id="PS51459">
    <property type="entry name" value="FIDO"/>
    <property type="match status" value="1"/>
</dbReference>
<comment type="caution">
    <text evidence="9">The sequence shown here is derived from an EMBL/GenBank/DDBJ whole genome shotgun (WGS) entry which is preliminary data.</text>
</comment>
<gene>
    <name evidence="9" type="ORF">FM996_02165</name>
</gene>
<proteinExistence type="predicted"/>
<keyword evidence="1 9" id="KW-0808">Transferase</keyword>
<dbReference type="RefSeq" id="WP_142861631.1">
    <property type="nucleotide sequence ID" value="NZ_VJMF01000010.1"/>
</dbReference>
<evidence type="ECO:0000313" key="10">
    <source>
        <dbReference type="Proteomes" id="UP000316781"/>
    </source>
</evidence>
<evidence type="ECO:0000256" key="4">
    <source>
        <dbReference type="ARBA" id="ARBA00022840"/>
    </source>
</evidence>
<dbReference type="Proteomes" id="UP000316781">
    <property type="component" value="Unassembled WGS sequence"/>
</dbReference>
<evidence type="ECO:0000313" key="9">
    <source>
        <dbReference type="EMBL" id="TRL37587.1"/>
    </source>
</evidence>
<evidence type="ECO:0000256" key="1">
    <source>
        <dbReference type="ARBA" id="ARBA00022679"/>
    </source>
</evidence>
<keyword evidence="4" id="KW-0067">ATP-binding</keyword>
<dbReference type="SUPFAM" id="SSF140931">
    <property type="entry name" value="Fic-like"/>
    <property type="match status" value="1"/>
</dbReference>
<dbReference type="PANTHER" id="PTHR39560">
    <property type="entry name" value="PROTEIN ADENYLYLTRANSFERASE FIC-RELATED"/>
    <property type="match status" value="1"/>
</dbReference>
<evidence type="ECO:0000256" key="7">
    <source>
        <dbReference type="ARBA" id="ARBA00048696"/>
    </source>
</evidence>
<dbReference type="GO" id="GO:0070733">
    <property type="term" value="F:AMPylase activity"/>
    <property type="evidence" value="ECO:0007669"/>
    <property type="project" value="UniProtKB-EC"/>
</dbReference>
<dbReference type="GO" id="GO:0005524">
    <property type="term" value="F:ATP binding"/>
    <property type="evidence" value="ECO:0007669"/>
    <property type="project" value="UniProtKB-KW"/>
</dbReference>
<protein>
    <recommendedName>
        <fullName evidence="5">protein adenylyltransferase</fullName>
        <ecNumber evidence="5">2.7.7.108</ecNumber>
    </recommendedName>
</protein>
<dbReference type="AlphaFoldDB" id="A0A549T6T4"/>
<evidence type="ECO:0000256" key="2">
    <source>
        <dbReference type="ARBA" id="ARBA00022695"/>
    </source>
</evidence>
<dbReference type="EMBL" id="VJMF01000010">
    <property type="protein sequence ID" value="TRL37587.1"/>
    <property type="molecule type" value="Genomic_DNA"/>
</dbReference>
<evidence type="ECO:0000256" key="3">
    <source>
        <dbReference type="ARBA" id="ARBA00022741"/>
    </source>
</evidence>
<feature type="domain" description="Fido" evidence="8">
    <location>
        <begin position="50"/>
        <end position="187"/>
    </location>
</feature>
<organism evidence="9 10">
    <name type="scientific">Methylosinus sporium</name>
    <dbReference type="NCBI Taxonomy" id="428"/>
    <lineage>
        <taxon>Bacteria</taxon>
        <taxon>Pseudomonadati</taxon>
        <taxon>Pseudomonadota</taxon>
        <taxon>Alphaproteobacteria</taxon>
        <taxon>Hyphomicrobiales</taxon>
        <taxon>Methylocystaceae</taxon>
        <taxon>Methylosinus</taxon>
    </lineage>
</organism>
<evidence type="ECO:0000256" key="6">
    <source>
        <dbReference type="ARBA" id="ARBA00047939"/>
    </source>
</evidence>
<dbReference type="InterPro" id="IPR036597">
    <property type="entry name" value="Fido-like_dom_sf"/>
</dbReference>
<comment type="catalytic activity">
    <reaction evidence="7">
        <text>L-tyrosyl-[protein] + ATP = O-(5'-adenylyl)-L-tyrosyl-[protein] + diphosphate</text>
        <dbReference type="Rhea" id="RHEA:54288"/>
        <dbReference type="Rhea" id="RHEA-COMP:10136"/>
        <dbReference type="Rhea" id="RHEA-COMP:13846"/>
        <dbReference type="ChEBI" id="CHEBI:30616"/>
        <dbReference type="ChEBI" id="CHEBI:33019"/>
        <dbReference type="ChEBI" id="CHEBI:46858"/>
        <dbReference type="ChEBI" id="CHEBI:83624"/>
        <dbReference type="EC" id="2.7.7.108"/>
    </reaction>
</comment>
<dbReference type="InterPro" id="IPR003812">
    <property type="entry name" value="Fido"/>
</dbReference>